<sequence length="201" mass="23998">MENWFSYFVLWSSWIIVTFLLDKTKARFFLGLFILSLILILPYSFQMRVVHIGFLWLCMSAIGLFLFVRFGRSQLYLNVFMTFILLCCYTSIRLLQLYDPVWFIYMNQHWTTSVLYSVLCIYLVSSYRERMVLFINGLVYGELLYWIVLSVYFRPIYIGDTTFIYISAISLLIISCWSFLDWCLKGVAHAVQKNIREKKTL</sequence>
<dbReference type="RefSeq" id="WP_226538565.1">
    <property type="nucleotide sequence ID" value="NZ_CP129013.1"/>
</dbReference>
<feature type="transmembrane region" description="Helical" evidence="1">
    <location>
        <begin position="75"/>
        <end position="96"/>
    </location>
</feature>
<dbReference type="PIRSF" id="PIRSF036710">
    <property type="entry name" value="YphA_Bacsu"/>
    <property type="match status" value="1"/>
</dbReference>
<evidence type="ECO:0000256" key="1">
    <source>
        <dbReference type="SAM" id="Phobius"/>
    </source>
</evidence>
<feature type="transmembrane region" description="Helical" evidence="1">
    <location>
        <begin position="51"/>
        <end position="68"/>
    </location>
</feature>
<reference evidence="2 3" key="1">
    <citation type="submission" date="2023-06" db="EMBL/GenBank/DDBJ databases">
        <title>Five Gram-positive bacteria isolated from mangrove sediments in Shenzhen, Guangdong, China.</title>
        <authorList>
            <person name="Yu S."/>
            <person name="Zheng W."/>
            <person name="Huang Y."/>
        </authorList>
    </citation>
    <scope>NUCLEOTIDE SEQUENCE [LARGE SCALE GENOMIC DNA]</scope>
    <source>
        <strain evidence="2 3">SaN35-3</strain>
    </source>
</reference>
<keyword evidence="1" id="KW-1133">Transmembrane helix</keyword>
<protein>
    <recommendedName>
        <fullName evidence="4">Integral inner membrane protein</fullName>
    </recommendedName>
</protein>
<feature type="transmembrane region" description="Helical" evidence="1">
    <location>
        <begin position="28"/>
        <end position="45"/>
    </location>
</feature>
<dbReference type="Pfam" id="PF24124">
    <property type="entry name" value="YphA"/>
    <property type="match status" value="1"/>
</dbReference>
<name>A0ABY9JWJ6_9BACI</name>
<evidence type="ECO:0008006" key="4">
    <source>
        <dbReference type="Google" id="ProtNLM"/>
    </source>
</evidence>
<accession>A0ABY9JWJ6</accession>
<feature type="transmembrane region" description="Helical" evidence="1">
    <location>
        <begin position="164"/>
        <end position="184"/>
    </location>
</feature>
<feature type="transmembrane region" description="Helical" evidence="1">
    <location>
        <begin position="102"/>
        <end position="124"/>
    </location>
</feature>
<keyword evidence="1" id="KW-0812">Transmembrane</keyword>
<dbReference type="InterPro" id="IPR014617">
    <property type="entry name" value="YphA_Bacsu"/>
</dbReference>
<feature type="transmembrane region" description="Helical" evidence="1">
    <location>
        <begin position="131"/>
        <end position="152"/>
    </location>
</feature>
<dbReference type="EMBL" id="CP129013">
    <property type="protein sequence ID" value="WLR43750.1"/>
    <property type="molecule type" value="Genomic_DNA"/>
</dbReference>
<organism evidence="2 3">
    <name type="scientific">Bacillus carboniphilus</name>
    <dbReference type="NCBI Taxonomy" id="86663"/>
    <lineage>
        <taxon>Bacteria</taxon>
        <taxon>Bacillati</taxon>
        <taxon>Bacillota</taxon>
        <taxon>Bacilli</taxon>
        <taxon>Bacillales</taxon>
        <taxon>Bacillaceae</taxon>
        <taxon>Bacillus</taxon>
    </lineage>
</organism>
<evidence type="ECO:0000313" key="2">
    <source>
        <dbReference type="EMBL" id="WLR43750.1"/>
    </source>
</evidence>
<gene>
    <name evidence="2" type="ORF">LC087_06365</name>
</gene>
<keyword evidence="3" id="KW-1185">Reference proteome</keyword>
<dbReference type="Proteomes" id="UP001197974">
    <property type="component" value="Chromosome"/>
</dbReference>
<proteinExistence type="predicted"/>
<keyword evidence="1" id="KW-0472">Membrane</keyword>
<evidence type="ECO:0000313" key="3">
    <source>
        <dbReference type="Proteomes" id="UP001197974"/>
    </source>
</evidence>
<feature type="transmembrane region" description="Helical" evidence="1">
    <location>
        <begin position="6"/>
        <end position="21"/>
    </location>
</feature>